<dbReference type="Gene3D" id="3.90.1340.10">
    <property type="entry name" value="Phage tail collar domain"/>
    <property type="match status" value="1"/>
</dbReference>
<dbReference type="SUPFAM" id="SSF88874">
    <property type="entry name" value="Receptor-binding domain of short tail fibre protein gp12"/>
    <property type="match status" value="1"/>
</dbReference>
<feature type="domain" description="Phage tail collar" evidence="1">
    <location>
        <begin position="7"/>
        <end position="62"/>
    </location>
</feature>
<dbReference type="InterPro" id="IPR037053">
    <property type="entry name" value="Phage_tail_collar_dom_sf"/>
</dbReference>
<comment type="caution">
    <text evidence="2">The sequence shown here is derived from an EMBL/GenBank/DDBJ whole genome shotgun (WGS) entry which is preliminary data.</text>
</comment>
<proteinExistence type="predicted"/>
<protein>
    <submittedName>
        <fullName evidence="2">Phage tail protein</fullName>
    </submittedName>
</protein>
<dbReference type="Pfam" id="PF07484">
    <property type="entry name" value="Collar"/>
    <property type="match status" value="1"/>
</dbReference>
<sequence>MEPFIAQITLFGGNFAPRGWALCDGQLLAINEYQALFSILGTNFGGDGRTTFGLPDLRGRVPMHAGDGPGLSPRRIGQKFGAEQVNLMESQIPAHSHGLNVFNGTADNDRPQGDMLARSTIYSATIQPTAELNSASISSAGGSQAHENIQPSLCINYIIALQGIFPSRN</sequence>
<dbReference type="RefSeq" id="WP_142836311.1">
    <property type="nucleotide sequence ID" value="NZ_VFSV01000085.1"/>
</dbReference>
<reference evidence="2 3" key="1">
    <citation type="submission" date="2019-06" db="EMBL/GenBank/DDBJ databases">
        <title>Paenimaribius caenipelagi gen. nov., sp. nov., isolated from a tidal flat.</title>
        <authorList>
            <person name="Yoon J.-H."/>
        </authorList>
    </citation>
    <scope>NUCLEOTIDE SEQUENCE [LARGE SCALE GENOMIC DNA]</scope>
    <source>
        <strain evidence="2 3">JBTF-M29</strain>
    </source>
</reference>
<name>A0A547PJK2_9RHOB</name>
<evidence type="ECO:0000313" key="3">
    <source>
        <dbReference type="Proteomes" id="UP000318590"/>
    </source>
</evidence>
<keyword evidence="3" id="KW-1185">Reference proteome</keyword>
<dbReference type="OrthoDB" id="9810174at2"/>
<dbReference type="AlphaFoldDB" id="A0A547PJK2"/>
<gene>
    <name evidence="2" type="ORF">FEV53_19390</name>
</gene>
<organism evidence="2 3">
    <name type="scientific">Palleronia caenipelagi</name>
    <dbReference type="NCBI Taxonomy" id="2489174"/>
    <lineage>
        <taxon>Bacteria</taxon>
        <taxon>Pseudomonadati</taxon>
        <taxon>Pseudomonadota</taxon>
        <taxon>Alphaproteobacteria</taxon>
        <taxon>Rhodobacterales</taxon>
        <taxon>Roseobacteraceae</taxon>
        <taxon>Palleronia</taxon>
    </lineage>
</organism>
<evidence type="ECO:0000313" key="2">
    <source>
        <dbReference type="EMBL" id="TRD14194.1"/>
    </source>
</evidence>
<dbReference type="Proteomes" id="UP000318590">
    <property type="component" value="Unassembled WGS sequence"/>
</dbReference>
<accession>A0A547PJK2</accession>
<dbReference type="EMBL" id="VFSV01000085">
    <property type="protein sequence ID" value="TRD14194.1"/>
    <property type="molecule type" value="Genomic_DNA"/>
</dbReference>
<evidence type="ECO:0000259" key="1">
    <source>
        <dbReference type="Pfam" id="PF07484"/>
    </source>
</evidence>
<dbReference type="InterPro" id="IPR011083">
    <property type="entry name" value="Phage_tail_collar_dom"/>
</dbReference>